<reference evidence="2 3" key="1">
    <citation type="submission" date="2024-03" db="EMBL/GenBank/DDBJ databases">
        <title>The Acrasis kona genome and developmental transcriptomes reveal deep origins of eukaryotic multicellular pathways.</title>
        <authorList>
            <person name="Sheikh S."/>
            <person name="Fu C.-J."/>
            <person name="Brown M.W."/>
            <person name="Baldauf S.L."/>
        </authorList>
    </citation>
    <scope>NUCLEOTIDE SEQUENCE [LARGE SCALE GENOMIC DNA]</scope>
    <source>
        <strain evidence="2 3">ATCC MYA-3509</strain>
    </source>
</reference>
<dbReference type="Proteomes" id="UP001431209">
    <property type="component" value="Unassembled WGS sequence"/>
</dbReference>
<evidence type="ECO:0000313" key="3">
    <source>
        <dbReference type="Proteomes" id="UP001431209"/>
    </source>
</evidence>
<feature type="compositionally biased region" description="Low complexity" evidence="1">
    <location>
        <begin position="1"/>
        <end position="17"/>
    </location>
</feature>
<keyword evidence="3" id="KW-1185">Reference proteome</keyword>
<protein>
    <submittedName>
        <fullName evidence="2">Uncharacterized protein</fullName>
    </submittedName>
</protein>
<name>A0AAW2ZL59_9EUKA</name>
<sequence>MRPCSTLSRSTTSNSSTSEHDIEYEQEEEYWYERNLDNIEQIFKNKVLRSEKYKQEMLTYCKHTKTTEILLLYDFIQEWLASEDRRPRQLIFISRSFFSGNLNLDELLHQQMTKFCSILEHDDEKYDDDVATYLIRWLEKNVIAQLMSIFVASMIRPEPVQKRRLTDDPRELQRQDSYYTTKWQSFKNVLRRKREVHCQ</sequence>
<dbReference type="AlphaFoldDB" id="A0AAW2ZL59"/>
<evidence type="ECO:0000256" key="1">
    <source>
        <dbReference type="SAM" id="MobiDB-lite"/>
    </source>
</evidence>
<feature type="region of interest" description="Disordered" evidence="1">
    <location>
        <begin position="1"/>
        <end position="22"/>
    </location>
</feature>
<accession>A0AAW2ZL59</accession>
<organism evidence="2 3">
    <name type="scientific">Acrasis kona</name>
    <dbReference type="NCBI Taxonomy" id="1008807"/>
    <lineage>
        <taxon>Eukaryota</taxon>
        <taxon>Discoba</taxon>
        <taxon>Heterolobosea</taxon>
        <taxon>Tetramitia</taxon>
        <taxon>Eutetramitia</taxon>
        <taxon>Acrasidae</taxon>
        <taxon>Acrasis</taxon>
    </lineage>
</organism>
<evidence type="ECO:0000313" key="2">
    <source>
        <dbReference type="EMBL" id="KAL0490134.1"/>
    </source>
</evidence>
<gene>
    <name evidence="2" type="ORF">AKO1_009361</name>
</gene>
<comment type="caution">
    <text evidence="2">The sequence shown here is derived from an EMBL/GenBank/DDBJ whole genome shotgun (WGS) entry which is preliminary data.</text>
</comment>
<dbReference type="EMBL" id="JAOPGA020001645">
    <property type="protein sequence ID" value="KAL0490134.1"/>
    <property type="molecule type" value="Genomic_DNA"/>
</dbReference>
<proteinExistence type="predicted"/>